<evidence type="ECO:0000313" key="3">
    <source>
        <dbReference type="EMBL" id="PQM32885.1"/>
    </source>
</evidence>
<keyword evidence="1" id="KW-0472">Membrane</keyword>
<evidence type="ECO:0000256" key="1">
    <source>
        <dbReference type="SAM" id="Phobius"/>
    </source>
</evidence>
<sequence length="64" mass="6599">MAFQNQKVAAIMVIWVAIASLMLAVSAAVGTPEAAPSPSAAPTHVITSVPSILIAVLGFIMYLF</sequence>
<feature type="signal peptide" evidence="2">
    <location>
        <begin position="1"/>
        <end position="27"/>
    </location>
</feature>
<accession>A0A314U6B4</accession>
<protein>
    <submittedName>
        <fullName evidence="3">Uncharacterized protein</fullName>
    </submittedName>
</protein>
<organism evidence="3 4">
    <name type="scientific">Prunus yedoensis var. nudiflora</name>
    <dbReference type="NCBI Taxonomy" id="2094558"/>
    <lineage>
        <taxon>Eukaryota</taxon>
        <taxon>Viridiplantae</taxon>
        <taxon>Streptophyta</taxon>
        <taxon>Embryophyta</taxon>
        <taxon>Tracheophyta</taxon>
        <taxon>Spermatophyta</taxon>
        <taxon>Magnoliopsida</taxon>
        <taxon>eudicotyledons</taxon>
        <taxon>Gunneridae</taxon>
        <taxon>Pentapetalae</taxon>
        <taxon>rosids</taxon>
        <taxon>fabids</taxon>
        <taxon>Rosales</taxon>
        <taxon>Rosaceae</taxon>
        <taxon>Amygdaloideae</taxon>
        <taxon>Amygdaleae</taxon>
        <taxon>Prunus</taxon>
    </lineage>
</organism>
<reference evidence="3 4" key="1">
    <citation type="submission" date="2018-02" db="EMBL/GenBank/DDBJ databases">
        <title>Draft genome of wild Prunus yedoensis var. nudiflora.</title>
        <authorList>
            <person name="Baek S."/>
            <person name="Kim J.-H."/>
            <person name="Choi K."/>
            <person name="Kim G.-B."/>
            <person name="Cho A."/>
            <person name="Jang H."/>
            <person name="Shin C.-H."/>
            <person name="Yu H.-J."/>
            <person name="Mun J.-H."/>
        </authorList>
    </citation>
    <scope>NUCLEOTIDE SEQUENCE [LARGE SCALE GENOMIC DNA]</scope>
    <source>
        <strain evidence="4">cv. Jeju island</strain>
        <tissue evidence="3">Leaf</tissue>
    </source>
</reference>
<keyword evidence="2" id="KW-0732">Signal</keyword>
<keyword evidence="4" id="KW-1185">Reference proteome</keyword>
<dbReference type="Proteomes" id="UP000250321">
    <property type="component" value="Unassembled WGS sequence"/>
</dbReference>
<feature type="transmembrane region" description="Helical" evidence="1">
    <location>
        <begin position="43"/>
        <end position="63"/>
    </location>
</feature>
<comment type="caution">
    <text evidence="3">The sequence shown here is derived from an EMBL/GenBank/DDBJ whole genome shotgun (WGS) entry which is preliminary data.</text>
</comment>
<keyword evidence="1" id="KW-0812">Transmembrane</keyword>
<name>A0A314U6B4_PRUYE</name>
<keyword evidence="1" id="KW-1133">Transmembrane helix</keyword>
<evidence type="ECO:0000313" key="4">
    <source>
        <dbReference type="Proteomes" id="UP000250321"/>
    </source>
</evidence>
<proteinExistence type="predicted"/>
<evidence type="ECO:0000256" key="2">
    <source>
        <dbReference type="SAM" id="SignalP"/>
    </source>
</evidence>
<dbReference type="EMBL" id="PJQY01003993">
    <property type="protein sequence ID" value="PQM32885.1"/>
    <property type="molecule type" value="Genomic_DNA"/>
</dbReference>
<dbReference type="AlphaFoldDB" id="A0A314U6B4"/>
<feature type="chain" id="PRO_5016348397" evidence="2">
    <location>
        <begin position="28"/>
        <end position="64"/>
    </location>
</feature>
<gene>
    <name evidence="3" type="ORF">Pyn_00776</name>
</gene>